<accession>A0ABV3J5P6</accession>
<proteinExistence type="predicted"/>
<dbReference type="InterPro" id="IPR036736">
    <property type="entry name" value="ACP-like_sf"/>
</dbReference>
<feature type="region of interest" description="Disordered" evidence="3">
    <location>
        <begin position="136"/>
        <end position="155"/>
    </location>
</feature>
<evidence type="ECO:0000313" key="5">
    <source>
        <dbReference type="EMBL" id="MEV4928025.1"/>
    </source>
</evidence>
<reference evidence="5 6" key="1">
    <citation type="submission" date="2024-06" db="EMBL/GenBank/DDBJ databases">
        <title>The Natural Products Discovery Center: Release of the First 8490 Sequenced Strains for Exploring Actinobacteria Biosynthetic Diversity.</title>
        <authorList>
            <person name="Kalkreuter E."/>
            <person name="Kautsar S.A."/>
            <person name="Yang D."/>
            <person name="Bader C.D."/>
            <person name="Teijaro C.N."/>
            <person name="Fluegel L."/>
            <person name="Davis C.M."/>
            <person name="Simpson J.R."/>
            <person name="Lauterbach L."/>
            <person name="Steele A.D."/>
            <person name="Gui C."/>
            <person name="Meng S."/>
            <person name="Li G."/>
            <person name="Viehrig K."/>
            <person name="Ye F."/>
            <person name="Su P."/>
            <person name="Kiefer A.F."/>
            <person name="Nichols A."/>
            <person name="Cepeda A.J."/>
            <person name="Yan W."/>
            <person name="Fan B."/>
            <person name="Jiang Y."/>
            <person name="Adhikari A."/>
            <person name="Zheng C.-J."/>
            <person name="Schuster L."/>
            <person name="Cowan T.M."/>
            <person name="Smanski M.J."/>
            <person name="Chevrette M.G."/>
            <person name="De Carvalho L.P.S."/>
            <person name="Shen B."/>
        </authorList>
    </citation>
    <scope>NUCLEOTIDE SEQUENCE [LARGE SCALE GENOMIC DNA]</scope>
    <source>
        <strain evidence="5 6">NPDC053791</strain>
    </source>
</reference>
<dbReference type="RefSeq" id="WP_366091020.1">
    <property type="nucleotide sequence ID" value="NZ_JBFASG010000070.1"/>
</dbReference>
<protein>
    <submittedName>
        <fullName evidence="5">Acyl carrier protein</fullName>
    </submittedName>
</protein>
<evidence type="ECO:0000313" key="6">
    <source>
        <dbReference type="Proteomes" id="UP001552479"/>
    </source>
</evidence>
<comment type="caution">
    <text evidence="5">The sequence shown here is derived from an EMBL/GenBank/DDBJ whole genome shotgun (WGS) entry which is preliminary data.</text>
</comment>
<feature type="domain" description="Polyketide synthase-like phosphopantetheine-binding" evidence="4">
    <location>
        <begin position="61"/>
        <end position="133"/>
    </location>
</feature>
<evidence type="ECO:0000259" key="4">
    <source>
        <dbReference type="SMART" id="SM00823"/>
    </source>
</evidence>
<feature type="compositionally biased region" description="Low complexity" evidence="3">
    <location>
        <begin position="145"/>
        <end position="155"/>
    </location>
</feature>
<dbReference type="SUPFAM" id="SSF47336">
    <property type="entry name" value="ACP-like"/>
    <property type="match status" value="1"/>
</dbReference>
<evidence type="ECO:0000256" key="3">
    <source>
        <dbReference type="SAM" id="MobiDB-lite"/>
    </source>
</evidence>
<gene>
    <name evidence="5" type="ORF">AB0L03_35345</name>
</gene>
<keyword evidence="2" id="KW-0597">Phosphoprotein</keyword>
<dbReference type="Proteomes" id="UP001552479">
    <property type="component" value="Unassembled WGS sequence"/>
</dbReference>
<name>A0ABV3J5P6_9ACTN</name>
<dbReference type="InterPro" id="IPR009081">
    <property type="entry name" value="PP-bd_ACP"/>
</dbReference>
<sequence>MTLLAIPVPADWDLDLQDLADDYADDGPGSAGALASGPDVVAPDPAALAAVGLDERTALLDAYVRGELGRVLHVAPGSIDIAGRTMNSLGVGSINGLELQARMEAALGLEVDLQRLLRANSAAELIDCLAGQLGPEDSPHKSAARRGTGTRAAAA</sequence>
<keyword evidence="1" id="KW-0596">Phosphopantetheine</keyword>
<keyword evidence="6" id="KW-1185">Reference proteome</keyword>
<dbReference type="InterPro" id="IPR020806">
    <property type="entry name" value="PKS_PP-bd"/>
</dbReference>
<evidence type="ECO:0000256" key="1">
    <source>
        <dbReference type="ARBA" id="ARBA00022450"/>
    </source>
</evidence>
<dbReference type="Gene3D" id="1.10.1200.10">
    <property type="entry name" value="ACP-like"/>
    <property type="match status" value="1"/>
</dbReference>
<dbReference type="Pfam" id="PF00550">
    <property type="entry name" value="PP-binding"/>
    <property type="match status" value="1"/>
</dbReference>
<dbReference type="EMBL" id="JBFASG010000070">
    <property type="protein sequence ID" value="MEV4928025.1"/>
    <property type="molecule type" value="Genomic_DNA"/>
</dbReference>
<dbReference type="SMART" id="SM00823">
    <property type="entry name" value="PKS_PP"/>
    <property type="match status" value="1"/>
</dbReference>
<evidence type="ECO:0000256" key="2">
    <source>
        <dbReference type="ARBA" id="ARBA00022553"/>
    </source>
</evidence>
<organism evidence="5 6">
    <name type="scientific">Streptomyces roseoverticillatus</name>
    <dbReference type="NCBI Taxonomy" id="66429"/>
    <lineage>
        <taxon>Bacteria</taxon>
        <taxon>Bacillati</taxon>
        <taxon>Actinomycetota</taxon>
        <taxon>Actinomycetes</taxon>
        <taxon>Kitasatosporales</taxon>
        <taxon>Streptomycetaceae</taxon>
        <taxon>Streptomyces</taxon>
    </lineage>
</organism>